<dbReference type="Gene3D" id="1.10.510.10">
    <property type="entry name" value="Transferase(Phosphotransferase) domain 1"/>
    <property type="match status" value="1"/>
</dbReference>
<feature type="region of interest" description="Disordered" evidence="1">
    <location>
        <begin position="23"/>
        <end position="49"/>
    </location>
</feature>
<organism evidence="3 4">
    <name type="scientific">Parthenolecanium corni</name>
    <dbReference type="NCBI Taxonomy" id="536013"/>
    <lineage>
        <taxon>Eukaryota</taxon>
        <taxon>Metazoa</taxon>
        <taxon>Ecdysozoa</taxon>
        <taxon>Arthropoda</taxon>
        <taxon>Hexapoda</taxon>
        <taxon>Insecta</taxon>
        <taxon>Pterygota</taxon>
        <taxon>Neoptera</taxon>
        <taxon>Paraneoptera</taxon>
        <taxon>Hemiptera</taxon>
        <taxon>Sternorrhyncha</taxon>
        <taxon>Coccoidea</taxon>
        <taxon>Coccidae</taxon>
        <taxon>Parthenolecanium</taxon>
    </lineage>
</organism>
<feature type="region of interest" description="Disordered" evidence="1">
    <location>
        <begin position="574"/>
        <end position="632"/>
    </location>
</feature>
<feature type="region of interest" description="Disordered" evidence="1">
    <location>
        <begin position="663"/>
        <end position="682"/>
    </location>
</feature>
<evidence type="ECO:0000313" key="4">
    <source>
        <dbReference type="Proteomes" id="UP001367676"/>
    </source>
</evidence>
<comment type="caution">
    <text evidence="3">The sequence shown here is derived from an EMBL/GenBank/DDBJ whole genome shotgun (WGS) entry which is preliminary data.</text>
</comment>
<evidence type="ECO:0000256" key="1">
    <source>
        <dbReference type="SAM" id="MobiDB-lite"/>
    </source>
</evidence>
<evidence type="ECO:0000259" key="2">
    <source>
        <dbReference type="PROSITE" id="PS50011"/>
    </source>
</evidence>
<dbReference type="SUPFAM" id="SSF56112">
    <property type="entry name" value="Protein kinase-like (PK-like)"/>
    <property type="match status" value="1"/>
</dbReference>
<dbReference type="InterPro" id="IPR011009">
    <property type="entry name" value="Kinase-like_dom_sf"/>
</dbReference>
<accession>A0AAN9TSF0</accession>
<dbReference type="SMART" id="SM00220">
    <property type="entry name" value="S_TKc"/>
    <property type="match status" value="1"/>
</dbReference>
<feature type="compositionally biased region" description="Polar residues" evidence="1">
    <location>
        <begin position="672"/>
        <end position="682"/>
    </location>
</feature>
<dbReference type="InterPro" id="IPR000719">
    <property type="entry name" value="Prot_kinase_dom"/>
</dbReference>
<dbReference type="PROSITE" id="PS50011">
    <property type="entry name" value="PROTEIN_KINASE_DOM"/>
    <property type="match status" value="1"/>
</dbReference>
<protein>
    <recommendedName>
        <fullName evidence="2">Protein kinase domain-containing protein</fullName>
    </recommendedName>
</protein>
<feature type="domain" description="Protein kinase" evidence="2">
    <location>
        <begin position="129"/>
        <end position="385"/>
    </location>
</feature>
<dbReference type="GO" id="GO:0004672">
    <property type="term" value="F:protein kinase activity"/>
    <property type="evidence" value="ECO:0007669"/>
    <property type="project" value="InterPro"/>
</dbReference>
<feature type="compositionally biased region" description="Pro residues" evidence="1">
    <location>
        <begin position="447"/>
        <end position="458"/>
    </location>
</feature>
<feature type="region of interest" description="Disordered" evidence="1">
    <location>
        <begin position="432"/>
        <end position="469"/>
    </location>
</feature>
<feature type="compositionally biased region" description="Basic and acidic residues" evidence="1">
    <location>
        <begin position="581"/>
        <end position="615"/>
    </location>
</feature>
<dbReference type="GO" id="GO:0005524">
    <property type="term" value="F:ATP binding"/>
    <property type="evidence" value="ECO:0007669"/>
    <property type="project" value="InterPro"/>
</dbReference>
<keyword evidence="4" id="KW-1185">Reference proteome</keyword>
<dbReference type="EMBL" id="JBBCAQ010000010">
    <property type="protein sequence ID" value="KAK7602041.1"/>
    <property type="molecule type" value="Genomic_DNA"/>
</dbReference>
<proteinExistence type="predicted"/>
<reference evidence="3 4" key="1">
    <citation type="submission" date="2024-03" db="EMBL/GenBank/DDBJ databases">
        <title>Adaptation during the transition from Ophiocordyceps entomopathogen to insect associate is accompanied by gene loss and intensified selection.</title>
        <authorList>
            <person name="Ward C.M."/>
            <person name="Onetto C.A."/>
            <person name="Borneman A.R."/>
        </authorList>
    </citation>
    <scope>NUCLEOTIDE SEQUENCE [LARGE SCALE GENOMIC DNA]</scope>
    <source>
        <strain evidence="3">AWRI1</strain>
        <tissue evidence="3">Single Adult Female</tissue>
    </source>
</reference>
<name>A0AAN9TSF0_9HEMI</name>
<sequence length="732" mass="83144">MNQCKEGTSATKDKLLVPLSRRGLVDRSSSSSSSQKRRKNTNHISRTSNDLRGDTAPAFLYSFISKIGNNLGSWFISAKLTRHENRYEYTALEADTNSHERLESERKARQRAESACLHYLRFCPRYALIQHLNDIGSRVGKHWFVVKDSSIKTERLLTLTPQSQGSPIEYDQSVRHVIMDLFLALQHPYIYPILDLEFIEANVQKKNANIIVVLPFNNKGSLKDLIYKTCWHDEWADKYSQRSKGLPISQIQRLGRQILEALLFLHERDYSFSFHLHSGNVILQNGVARLSGLENPLLGFVSRIYPVIVKNPLLQNDPFTVDVICFGHILFEMAAGYELTEPEPSAASMVDIGHLKQVVDVLNFIFKNPKKRIPSVEELLINDFFRNIDLREMRAISLPVLQVKLKQQSIELLGKIKKHQVKLIQMRKIQKHKSCETPASSSSSSSSPPPPPPPPPPMNADCSSTTQEGEDSYHFLTTMELLNVHVAMLLFISEAKKPTRLPKSTVKKNKKKDSFIVSDSSSVTEDDGITVYHRVLTERIKADVAKLTPRRSVKKKINQLDDGIFTPYIISRRSDTSYSDSSDKENNHSPIRIEKKYSVDRTIKPKFSSDSEKSCRSSSYHSDTDSFKSATDELSPILKPSSRNILEKDLSWCFSEKETSCESEADDEKTADPSTPVNVSSRKSSVSTPITFRLNNLKKLTPIPQRLSTSDERHESWLFLRSLSGKCYPLVI</sequence>
<dbReference type="AlphaFoldDB" id="A0AAN9TSF0"/>
<gene>
    <name evidence="3" type="ORF">V9T40_009482</name>
</gene>
<dbReference type="Proteomes" id="UP001367676">
    <property type="component" value="Unassembled WGS sequence"/>
</dbReference>
<evidence type="ECO:0000313" key="3">
    <source>
        <dbReference type="EMBL" id="KAK7602041.1"/>
    </source>
</evidence>